<dbReference type="GO" id="GO:0043750">
    <property type="term" value="F:phosphatidylinositol alpha-mannosyltransferase activity"/>
    <property type="evidence" value="ECO:0007669"/>
    <property type="project" value="UniProtKB-EC"/>
</dbReference>
<feature type="domain" description="Glycosyltransferase subfamily 4-like N-terminal" evidence="3">
    <location>
        <begin position="17"/>
        <end position="180"/>
    </location>
</feature>
<dbReference type="SUPFAM" id="SSF53756">
    <property type="entry name" value="UDP-Glycosyltransferase/glycogen phosphorylase"/>
    <property type="match status" value="1"/>
</dbReference>
<gene>
    <name evidence="4" type="ORF">GGQ54_003197</name>
</gene>
<dbReference type="GO" id="GO:1901137">
    <property type="term" value="P:carbohydrate derivative biosynthetic process"/>
    <property type="evidence" value="ECO:0007669"/>
    <property type="project" value="UniProtKB-ARBA"/>
</dbReference>
<keyword evidence="5" id="KW-1185">Reference proteome</keyword>
<dbReference type="Pfam" id="PF13439">
    <property type="entry name" value="Glyco_transf_4"/>
    <property type="match status" value="1"/>
</dbReference>
<dbReference type="CDD" id="cd03801">
    <property type="entry name" value="GT4_PimA-like"/>
    <property type="match status" value="1"/>
</dbReference>
<dbReference type="PANTHER" id="PTHR45947">
    <property type="entry name" value="SULFOQUINOVOSYL TRANSFERASE SQD2"/>
    <property type="match status" value="1"/>
</dbReference>
<keyword evidence="2 4" id="KW-0808">Transferase</keyword>
<evidence type="ECO:0000313" key="5">
    <source>
        <dbReference type="Proteomes" id="UP000527616"/>
    </source>
</evidence>
<sequence>MSGLRVGLVCPYSLAAPGGVQNHVLGLARELRRLGHQPRVLAPGRLGAEADPELRRLVASAGAGVPVRYNGSVARVNFGPRSHARVAAWLARERVDVLHVHEPVTPSVALLALREARAVPVVATFHTATPGSTAMRLAGRALGPMIDRIDLGLAVSSSARSVVRRHLGLDPMIIPNGVRVADFAGPRAEPGRAPRVTLLGRLDEERKGLPVFLRALPRIRAARPDAEIVVAGPGRTKLPGGVRRTGLISDAERSALLRGTDVFVAPNLARESFGLILVEALAAGARVVASDLPAFRAVLAEGGGRAHGATVPPGDHRALADAVVSALDRPPAPPAGRAHARRYDWSEVAPQILQAYRTAIRMRTRGAGIA</sequence>
<accession>A0A7Z0IMI6</accession>
<dbReference type="AlphaFoldDB" id="A0A7Z0IMI6"/>
<dbReference type="Pfam" id="PF13692">
    <property type="entry name" value="Glyco_trans_1_4"/>
    <property type="match status" value="1"/>
</dbReference>
<dbReference type="EMBL" id="JACBZS010000001">
    <property type="protein sequence ID" value="NYI72637.1"/>
    <property type="molecule type" value="Genomic_DNA"/>
</dbReference>
<keyword evidence="1 4" id="KW-0328">Glycosyltransferase</keyword>
<evidence type="ECO:0000256" key="2">
    <source>
        <dbReference type="ARBA" id="ARBA00022679"/>
    </source>
</evidence>
<name>A0A7Z0IMI6_9ACTN</name>
<dbReference type="EC" id="2.4.1.345" evidence="4"/>
<proteinExistence type="predicted"/>
<dbReference type="InterPro" id="IPR050194">
    <property type="entry name" value="Glycosyltransferase_grp1"/>
</dbReference>
<dbReference type="PANTHER" id="PTHR45947:SF3">
    <property type="entry name" value="SULFOQUINOVOSYL TRANSFERASE SQD2"/>
    <property type="match status" value="1"/>
</dbReference>
<protein>
    <submittedName>
        <fullName evidence="4">Phosphatidylinositol alpha-mannosyltransferase</fullName>
        <ecNumber evidence="4">2.4.1.345</ecNumber>
    </submittedName>
</protein>
<dbReference type="InterPro" id="IPR028098">
    <property type="entry name" value="Glyco_trans_4-like_N"/>
</dbReference>
<comment type="caution">
    <text evidence="4">The sequence shown here is derived from an EMBL/GenBank/DDBJ whole genome shotgun (WGS) entry which is preliminary data.</text>
</comment>
<evidence type="ECO:0000256" key="1">
    <source>
        <dbReference type="ARBA" id="ARBA00022676"/>
    </source>
</evidence>
<dbReference type="RefSeq" id="WP_179446269.1">
    <property type="nucleotide sequence ID" value="NZ_JACBZS010000001.1"/>
</dbReference>
<evidence type="ECO:0000313" key="4">
    <source>
        <dbReference type="EMBL" id="NYI72637.1"/>
    </source>
</evidence>
<dbReference type="Gene3D" id="3.40.50.2000">
    <property type="entry name" value="Glycogen Phosphorylase B"/>
    <property type="match status" value="2"/>
</dbReference>
<reference evidence="4 5" key="1">
    <citation type="submission" date="2020-07" db="EMBL/GenBank/DDBJ databases">
        <title>Sequencing the genomes of 1000 actinobacteria strains.</title>
        <authorList>
            <person name="Klenk H.-P."/>
        </authorList>
    </citation>
    <scope>NUCLEOTIDE SEQUENCE [LARGE SCALE GENOMIC DNA]</scope>
    <source>
        <strain evidence="4 5">DSM 103164</strain>
    </source>
</reference>
<dbReference type="Proteomes" id="UP000527616">
    <property type="component" value="Unassembled WGS sequence"/>
</dbReference>
<organism evidence="4 5">
    <name type="scientific">Naumannella cuiyingiana</name>
    <dbReference type="NCBI Taxonomy" id="1347891"/>
    <lineage>
        <taxon>Bacteria</taxon>
        <taxon>Bacillati</taxon>
        <taxon>Actinomycetota</taxon>
        <taxon>Actinomycetes</taxon>
        <taxon>Propionibacteriales</taxon>
        <taxon>Propionibacteriaceae</taxon>
        <taxon>Naumannella</taxon>
    </lineage>
</organism>
<evidence type="ECO:0000259" key="3">
    <source>
        <dbReference type="Pfam" id="PF13439"/>
    </source>
</evidence>